<dbReference type="InterPro" id="IPR031856">
    <property type="entry name" value="YdaS_toxin-like"/>
</dbReference>
<dbReference type="Proteomes" id="UP000515377">
    <property type="component" value="Chromosome"/>
</dbReference>
<dbReference type="Pfam" id="PF15943">
    <property type="entry name" value="YdaS_toxin"/>
    <property type="match status" value="1"/>
</dbReference>
<dbReference type="EMBL" id="CP060122">
    <property type="protein sequence ID" value="QNG48807.1"/>
    <property type="molecule type" value="Genomic_DNA"/>
</dbReference>
<reference evidence="2 3" key="1">
    <citation type="submission" date="2020-07" db="EMBL/GenBank/DDBJ databases">
        <title>Whole genome sequence of Sphingobium yanoikuyae A3.</title>
        <authorList>
            <person name="Han S.-S."/>
        </authorList>
    </citation>
    <scope>NUCLEOTIDE SEQUENCE [LARGE SCALE GENOMIC DNA]</scope>
    <source>
        <strain evidence="2 3">A3</strain>
    </source>
</reference>
<accession>A0A9X7YFN1</accession>
<sequence length="73" mass="8271">MSDFILERALKAEPFAGNQSKFARAIGTSQQNISNWLRARAKLPGEYVLRAEEVTGISRHVWRPDLYPLAEAK</sequence>
<name>A0A9X7YFN1_SPHYA</name>
<evidence type="ECO:0000313" key="3">
    <source>
        <dbReference type="Proteomes" id="UP000515377"/>
    </source>
</evidence>
<evidence type="ECO:0000259" key="1">
    <source>
        <dbReference type="PROSITE" id="PS50943"/>
    </source>
</evidence>
<organism evidence="2 3">
    <name type="scientific">Sphingobium yanoikuyae</name>
    <name type="common">Sphingomonas yanoikuyae</name>
    <dbReference type="NCBI Taxonomy" id="13690"/>
    <lineage>
        <taxon>Bacteria</taxon>
        <taxon>Pseudomonadati</taxon>
        <taxon>Pseudomonadota</taxon>
        <taxon>Alphaproteobacteria</taxon>
        <taxon>Sphingomonadales</taxon>
        <taxon>Sphingomonadaceae</taxon>
        <taxon>Sphingobium</taxon>
    </lineage>
</organism>
<feature type="domain" description="HTH cro/C1-type" evidence="1">
    <location>
        <begin position="19"/>
        <end position="62"/>
    </location>
</feature>
<dbReference type="GO" id="GO:0003677">
    <property type="term" value="F:DNA binding"/>
    <property type="evidence" value="ECO:0007669"/>
    <property type="project" value="InterPro"/>
</dbReference>
<dbReference type="PROSITE" id="PS50943">
    <property type="entry name" value="HTH_CROC1"/>
    <property type="match status" value="1"/>
</dbReference>
<dbReference type="SUPFAM" id="SSF47413">
    <property type="entry name" value="lambda repressor-like DNA-binding domains"/>
    <property type="match status" value="1"/>
</dbReference>
<gene>
    <name evidence="2" type="ORF">H3V42_00105</name>
</gene>
<dbReference type="AlphaFoldDB" id="A0A9X7YFN1"/>
<protein>
    <submittedName>
        <fullName evidence="2">Helix-turn-helix domain-containing protein</fullName>
    </submittedName>
</protein>
<dbReference type="InterPro" id="IPR001387">
    <property type="entry name" value="Cro/C1-type_HTH"/>
</dbReference>
<proteinExistence type="predicted"/>
<dbReference type="InterPro" id="IPR010982">
    <property type="entry name" value="Lambda_DNA-bd_dom_sf"/>
</dbReference>
<dbReference type="Gene3D" id="1.10.260.40">
    <property type="entry name" value="lambda repressor-like DNA-binding domains"/>
    <property type="match status" value="1"/>
</dbReference>
<evidence type="ECO:0000313" key="2">
    <source>
        <dbReference type="EMBL" id="QNG48807.1"/>
    </source>
</evidence>